<feature type="region of interest" description="Disordered" evidence="1">
    <location>
        <begin position="475"/>
        <end position="497"/>
    </location>
</feature>
<protein>
    <submittedName>
        <fullName evidence="2">Uncharacterized protein</fullName>
    </submittedName>
</protein>
<feature type="compositionally biased region" description="Polar residues" evidence="1">
    <location>
        <begin position="484"/>
        <end position="497"/>
    </location>
</feature>
<sequence length="721" mass="82184">MHSPSPRQQVFLENKLDVVPLDQPLFAWPNRSSNTPQSYLPYHQRPFGRAVAEWQAHFFGLDKFDYRTEPEIAPIRPGAPTLVAIFYPDADTKPRRPLYLYLERIQRLADLGEQTVLYAPPSLAPTLRRMRSDPHWYIIDDYATVWDIPNNTYQSHNFAHVQPALFKEFDGYSKVWGWYPDAMRNHAHRAASYNSKAFATFDAVLRNPFGSESWMYIDAGIFDQIGPIDADGALWGDVLRASLCPSKFARSISVSGDSGIVMGEYMQGPAYGAKNIDHACWTDPRKGWLCHTFIAHAYVGSSLGMLNYSVRFMQTVDDMDANGWYSAREEFAIPWVAVRYPNTVFSIPWMPVPRPLWCQWQYPIKMCYTDIGGSESVPPIVDPISTIFCPGYLPRTPNLPGEGIYQRTWRTDAYTVFRQWYYSCGLRWMTKEYRNLFGRNGATDFLLVSGRVGAAATNTRGKLPILCRTKHDPGGDKRLAGPVSASTEQLGRTADSGTPMSCLDCLQRPQSDILSPKPLHHACYLHSIRERRRDRYLSSRTRASSRVHRWKGKTRSLCGIVESIWEYGNELEWIRGSRWKKSRNEEMREALAGAHGRIGRTGWEGSGGRRLSRRRRSCGENSEYRPRMTGHGNRREKKRVETWESRFPTVAQARNWVNWAHGTQDCTLGVPLVSSVRLRLIPNILVHRQKRGDFQGVFLGDHVDSTGQGDTTGIRAGVKTA</sequence>
<dbReference type="AlphaFoldDB" id="A0AAD7BQ06"/>
<reference evidence="2" key="1">
    <citation type="submission" date="2023-03" db="EMBL/GenBank/DDBJ databases">
        <title>Massive genome expansion in bonnet fungi (Mycena s.s.) driven by repeated elements and novel gene families across ecological guilds.</title>
        <authorList>
            <consortium name="Lawrence Berkeley National Laboratory"/>
            <person name="Harder C.B."/>
            <person name="Miyauchi S."/>
            <person name="Viragh M."/>
            <person name="Kuo A."/>
            <person name="Thoen E."/>
            <person name="Andreopoulos B."/>
            <person name="Lu D."/>
            <person name="Skrede I."/>
            <person name="Drula E."/>
            <person name="Henrissat B."/>
            <person name="Morin E."/>
            <person name="Kohler A."/>
            <person name="Barry K."/>
            <person name="LaButti K."/>
            <person name="Morin E."/>
            <person name="Salamov A."/>
            <person name="Lipzen A."/>
            <person name="Mereny Z."/>
            <person name="Hegedus B."/>
            <person name="Baldrian P."/>
            <person name="Stursova M."/>
            <person name="Weitz H."/>
            <person name="Taylor A."/>
            <person name="Grigoriev I.V."/>
            <person name="Nagy L.G."/>
            <person name="Martin F."/>
            <person name="Kauserud H."/>
        </authorList>
    </citation>
    <scope>NUCLEOTIDE SEQUENCE</scope>
    <source>
        <strain evidence="2">9284</strain>
    </source>
</reference>
<accession>A0AAD7BQ06</accession>
<gene>
    <name evidence="2" type="ORF">FB45DRAFT_868129</name>
</gene>
<evidence type="ECO:0000256" key="1">
    <source>
        <dbReference type="SAM" id="MobiDB-lite"/>
    </source>
</evidence>
<keyword evidence="3" id="KW-1185">Reference proteome</keyword>
<dbReference type="EMBL" id="JARKIF010000011">
    <property type="protein sequence ID" value="KAJ7626850.1"/>
    <property type="molecule type" value="Genomic_DNA"/>
</dbReference>
<comment type="caution">
    <text evidence="2">The sequence shown here is derived from an EMBL/GenBank/DDBJ whole genome shotgun (WGS) entry which is preliminary data.</text>
</comment>
<dbReference type="Proteomes" id="UP001221142">
    <property type="component" value="Unassembled WGS sequence"/>
</dbReference>
<organism evidence="2 3">
    <name type="scientific">Roridomyces roridus</name>
    <dbReference type="NCBI Taxonomy" id="1738132"/>
    <lineage>
        <taxon>Eukaryota</taxon>
        <taxon>Fungi</taxon>
        <taxon>Dikarya</taxon>
        <taxon>Basidiomycota</taxon>
        <taxon>Agaricomycotina</taxon>
        <taxon>Agaricomycetes</taxon>
        <taxon>Agaricomycetidae</taxon>
        <taxon>Agaricales</taxon>
        <taxon>Marasmiineae</taxon>
        <taxon>Mycenaceae</taxon>
        <taxon>Roridomyces</taxon>
    </lineage>
</organism>
<name>A0AAD7BQ06_9AGAR</name>
<evidence type="ECO:0000313" key="2">
    <source>
        <dbReference type="EMBL" id="KAJ7626850.1"/>
    </source>
</evidence>
<evidence type="ECO:0000313" key="3">
    <source>
        <dbReference type="Proteomes" id="UP001221142"/>
    </source>
</evidence>
<proteinExistence type="predicted"/>
<feature type="region of interest" description="Disordered" evidence="1">
    <location>
        <begin position="599"/>
        <end position="638"/>
    </location>
</feature>